<sequence>MTIKLFEHEAVLSLFDTSRISTPCESSSCLPRKPPLLGGSAAQGCNSLNGRPPFSTSTPSLDESCPDLLSLDSDEEDCFSLSSCSSASSFSRGGHERRVSFAAPLVTEVRFRARTPEADKPLLFYSEKETTRFRQLYRQERKSSEASEEEGDVQTVTQDPSFYVEAEGETLASTVEPPVDRRRISRVVVEHNDSFETFYDLNDLNPLHKGGAAGNDVFFDNDSFWSGSITWY</sequence>
<comment type="caution">
    <text evidence="1">The sequence shown here is derived from an EMBL/GenBank/DDBJ whole genome shotgun (WGS) entry which is preliminary data.</text>
</comment>
<keyword evidence="2" id="KW-1185">Reference proteome</keyword>
<name>A0ABD3N0E8_9STRA</name>
<reference evidence="1 2" key="1">
    <citation type="submission" date="2024-10" db="EMBL/GenBank/DDBJ databases">
        <title>Updated reference genomes for cyclostephanoid diatoms.</title>
        <authorList>
            <person name="Roberts W.R."/>
            <person name="Alverson A.J."/>
        </authorList>
    </citation>
    <scope>NUCLEOTIDE SEQUENCE [LARGE SCALE GENOMIC DNA]</scope>
    <source>
        <strain evidence="1 2">AJA010-31</strain>
    </source>
</reference>
<evidence type="ECO:0000313" key="2">
    <source>
        <dbReference type="Proteomes" id="UP001530400"/>
    </source>
</evidence>
<evidence type="ECO:0000313" key="1">
    <source>
        <dbReference type="EMBL" id="KAL3767676.1"/>
    </source>
</evidence>
<dbReference type="Proteomes" id="UP001530400">
    <property type="component" value="Unassembled WGS sequence"/>
</dbReference>
<dbReference type="EMBL" id="JALLPJ020001360">
    <property type="protein sequence ID" value="KAL3767676.1"/>
    <property type="molecule type" value="Genomic_DNA"/>
</dbReference>
<accession>A0ABD3N0E8</accession>
<gene>
    <name evidence="1" type="ORF">ACHAWO_004378</name>
</gene>
<protein>
    <submittedName>
        <fullName evidence="1">Uncharacterized protein</fullName>
    </submittedName>
</protein>
<proteinExistence type="predicted"/>
<organism evidence="1 2">
    <name type="scientific">Cyclotella atomus</name>
    <dbReference type="NCBI Taxonomy" id="382360"/>
    <lineage>
        <taxon>Eukaryota</taxon>
        <taxon>Sar</taxon>
        <taxon>Stramenopiles</taxon>
        <taxon>Ochrophyta</taxon>
        <taxon>Bacillariophyta</taxon>
        <taxon>Coscinodiscophyceae</taxon>
        <taxon>Thalassiosirophycidae</taxon>
        <taxon>Stephanodiscales</taxon>
        <taxon>Stephanodiscaceae</taxon>
        <taxon>Cyclotella</taxon>
    </lineage>
</organism>
<dbReference type="AlphaFoldDB" id="A0ABD3N0E8"/>